<evidence type="ECO:0000313" key="3">
    <source>
        <dbReference type="EMBL" id="NGM11719.1"/>
    </source>
</evidence>
<dbReference type="AlphaFoldDB" id="A0A6M1KUJ9"/>
<organism evidence="3 4">
    <name type="scientific">Verrucosispora sioxanthis</name>
    <dbReference type="NCBI Taxonomy" id="2499994"/>
    <lineage>
        <taxon>Bacteria</taxon>
        <taxon>Bacillati</taxon>
        <taxon>Actinomycetota</taxon>
        <taxon>Actinomycetes</taxon>
        <taxon>Micromonosporales</taxon>
        <taxon>Micromonosporaceae</taxon>
        <taxon>Micromonospora</taxon>
    </lineage>
</organism>
<dbReference type="PANTHER" id="PTHR36840">
    <property type="entry name" value="BLL5714 PROTEIN"/>
    <property type="match status" value="1"/>
</dbReference>
<gene>
    <name evidence="3" type="ORF">ENC19_02980</name>
</gene>
<sequence>MAQRGGALLRGGHGMSRATFLELFLDLAFVFAFTRVSVRFIDEVEHGLTVLGFLETLILFLALWHVWTLINWVTSRYEPDALTIQLVVVGTMFGSLVMAVTVPRGFEERALPFVVAYLVTVIARPLIIAAVLGRHPRRTVPWRLAAWAALSGAFWLAGALGHADLRFGLWALAITIDLTGYLLGWPVPGLGRAPVSAWRIAGEHIAERYQQIFLIALGETILVIGITYSGEGFGQLAAAAFTVAFLTTALLWRIYFHRAGHLLVEALRLARSPGRLGASASTTHLVMVLGVLLTGVGYELVIVKPFDRVEPAWLIFIVGGPVLFLLGRTRFEYEIFARVSRRRVLMTLVLVGSAPLLLLGTPMLALSVVAGGLAVVAVVDGLRARDQPMESSASPLDRPDPGDANFPT</sequence>
<keyword evidence="2" id="KW-0472">Membrane</keyword>
<feature type="transmembrane region" description="Helical" evidence="2">
    <location>
        <begin position="236"/>
        <end position="255"/>
    </location>
</feature>
<evidence type="ECO:0000256" key="2">
    <source>
        <dbReference type="SAM" id="Phobius"/>
    </source>
</evidence>
<dbReference type="EMBL" id="SAIY01000001">
    <property type="protein sequence ID" value="NGM11719.1"/>
    <property type="molecule type" value="Genomic_DNA"/>
</dbReference>
<name>A0A6M1KUJ9_9ACTN</name>
<feature type="transmembrane region" description="Helical" evidence="2">
    <location>
        <begin position="343"/>
        <end position="359"/>
    </location>
</feature>
<dbReference type="PANTHER" id="PTHR36840:SF1">
    <property type="entry name" value="BLL5714 PROTEIN"/>
    <property type="match status" value="1"/>
</dbReference>
<feature type="transmembrane region" description="Helical" evidence="2">
    <location>
        <begin position="144"/>
        <end position="163"/>
    </location>
</feature>
<feature type="transmembrane region" description="Helical" evidence="2">
    <location>
        <begin position="312"/>
        <end position="331"/>
    </location>
</feature>
<evidence type="ECO:0000256" key="1">
    <source>
        <dbReference type="SAM" id="MobiDB-lite"/>
    </source>
</evidence>
<proteinExistence type="predicted"/>
<keyword evidence="2" id="KW-1133">Transmembrane helix</keyword>
<feature type="transmembrane region" description="Helical" evidence="2">
    <location>
        <begin position="212"/>
        <end position="230"/>
    </location>
</feature>
<evidence type="ECO:0000313" key="4">
    <source>
        <dbReference type="Proteomes" id="UP000478148"/>
    </source>
</evidence>
<dbReference type="InterPro" id="IPR010640">
    <property type="entry name" value="Low_temperature_requirement_A"/>
</dbReference>
<feature type="transmembrane region" description="Helical" evidence="2">
    <location>
        <begin position="276"/>
        <end position="300"/>
    </location>
</feature>
<feature type="region of interest" description="Disordered" evidence="1">
    <location>
        <begin position="388"/>
        <end position="408"/>
    </location>
</feature>
<feature type="transmembrane region" description="Helical" evidence="2">
    <location>
        <begin position="169"/>
        <end position="191"/>
    </location>
</feature>
<feature type="transmembrane region" description="Helical" evidence="2">
    <location>
        <begin position="82"/>
        <end position="102"/>
    </location>
</feature>
<dbReference type="RefSeq" id="WP_164445585.1">
    <property type="nucleotide sequence ID" value="NZ_SAIY01000001.1"/>
</dbReference>
<dbReference type="Pfam" id="PF06772">
    <property type="entry name" value="LtrA"/>
    <property type="match status" value="1"/>
</dbReference>
<comment type="caution">
    <text evidence="3">The sequence shown here is derived from an EMBL/GenBank/DDBJ whole genome shotgun (WGS) entry which is preliminary data.</text>
</comment>
<protein>
    <submittedName>
        <fullName evidence="3">Low temperature requirement protein A</fullName>
    </submittedName>
</protein>
<feature type="transmembrane region" description="Helical" evidence="2">
    <location>
        <begin position="114"/>
        <end position="132"/>
    </location>
</feature>
<accession>A0A6M1KUJ9</accession>
<dbReference type="Proteomes" id="UP000478148">
    <property type="component" value="Unassembled WGS sequence"/>
</dbReference>
<feature type="transmembrane region" description="Helical" evidence="2">
    <location>
        <begin position="50"/>
        <end position="70"/>
    </location>
</feature>
<keyword evidence="2" id="KW-0812">Transmembrane</keyword>
<feature type="transmembrane region" description="Helical" evidence="2">
    <location>
        <begin position="20"/>
        <end position="38"/>
    </location>
</feature>
<reference evidence="3 4" key="1">
    <citation type="submission" date="2020-02" db="EMBL/GenBank/DDBJ databases">
        <title>Draft Genome Sequence of Verrucosispora sp. Strain CWR15, Isolated from Gulf of Mexico Sponge.</title>
        <authorList>
            <person name="Kennedy S.J."/>
            <person name="Cella E."/>
            <person name="Azarian T."/>
            <person name="Baker B.J."/>
            <person name="Shaw L.N."/>
        </authorList>
    </citation>
    <scope>NUCLEOTIDE SEQUENCE [LARGE SCALE GENOMIC DNA]</scope>
    <source>
        <strain evidence="3 4">CWR15</strain>
    </source>
</reference>
<keyword evidence="4" id="KW-1185">Reference proteome</keyword>